<dbReference type="InterPro" id="IPR025756">
    <property type="entry name" value="Myb_CC_LHEQLE"/>
</dbReference>
<dbReference type="InterPro" id="IPR017930">
    <property type="entry name" value="Myb_dom"/>
</dbReference>
<name>A0A922J178_CARIL</name>
<gene>
    <name evidence="9" type="ORF">I3842_10G026700</name>
</gene>
<dbReference type="Pfam" id="PF00249">
    <property type="entry name" value="Myb_DNA-binding"/>
    <property type="match status" value="1"/>
</dbReference>
<dbReference type="NCBIfam" id="TIGR01557">
    <property type="entry name" value="myb_SHAQKYF"/>
    <property type="match status" value="1"/>
</dbReference>
<dbReference type="EMBL" id="CM031834">
    <property type="protein sequence ID" value="KAG6690696.1"/>
    <property type="molecule type" value="Genomic_DNA"/>
</dbReference>
<feature type="compositionally biased region" description="Polar residues" evidence="7">
    <location>
        <begin position="420"/>
        <end position="437"/>
    </location>
</feature>
<dbReference type="AlphaFoldDB" id="A0A922J178"/>
<evidence type="ECO:0000313" key="9">
    <source>
        <dbReference type="EMBL" id="KAG6690696.1"/>
    </source>
</evidence>
<sequence>MNTQEIDCREPVSQNYELINDRGSEFANCSSQLFGSKQSWQFGTGAQPPTMGGGSQLQYIRPAKSSSTIMSRFDSPASTFYETERCMGIQQYDSPVDNPSLCSQVSRTYDSQFPPYQSSREDFSIDSAHQDDSNFDLRNTLQAMVKSQFFCNQYFESSGNKISCSDSPGCKLLPHEQNKLLGDDTNYGGRHLLIPFKGNQDDMGNCNSHTSSPPQLGCSSQQGKQFSRLSSENIHITPGHSASAGAVISSKARIRWTQDLHEKFVECVNRLGGAEKATPKAILKLMNSDGLTIFHVKSHLQKYRIAKYIPDSTEGFSIAGKLEKRNSMSNVPQLDVKIGLQITEALQVQLDVQRRLHEQLEVSNHLSRGLLVYDLLATKLCLMTYPGQVQRRLQLQIEEQGKQLKMMFEQQQKTNSSLFQNHNLDSSSAEPSNSQEVQVPISEGSGNSLFPSKIS</sequence>
<evidence type="ECO:0000256" key="1">
    <source>
        <dbReference type="ARBA" id="ARBA00004123"/>
    </source>
</evidence>
<evidence type="ECO:0000256" key="4">
    <source>
        <dbReference type="ARBA" id="ARBA00023054"/>
    </source>
</evidence>
<comment type="similarity">
    <text evidence="2">Belongs to the MYB-CC family.</text>
</comment>
<comment type="subcellular location">
    <subcellularLocation>
        <location evidence="1">Nucleus</location>
    </subcellularLocation>
</comment>
<dbReference type="Pfam" id="PF14379">
    <property type="entry name" value="Myb_CC_LHEQLE"/>
    <property type="match status" value="1"/>
</dbReference>
<feature type="compositionally biased region" description="Polar residues" evidence="7">
    <location>
        <begin position="444"/>
        <end position="455"/>
    </location>
</feature>
<feature type="region of interest" description="Disordered" evidence="7">
    <location>
        <begin position="420"/>
        <end position="455"/>
    </location>
</feature>
<dbReference type="EMBL" id="CM031834">
    <property type="protein sequence ID" value="KAG6690682.1"/>
    <property type="molecule type" value="Genomic_DNA"/>
</dbReference>
<comment type="caution">
    <text evidence="9">The sequence shown here is derived from an EMBL/GenBank/DDBJ whole genome shotgun (WGS) entry which is preliminary data.</text>
</comment>
<evidence type="ECO:0000256" key="2">
    <source>
        <dbReference type="ARBA" id="ARBA00006783"/>
    </source>
</evidence>
<feature type="domain" description="HTH myb-type" evidence="8">
    <location>
        <begin position="248"/>
        <end position="308"/>
    </location>
</feature>
<keyword evidence="5" id="KW-0804">Transcription</keyword>
<evidence type="ECO:0000256" key="7">
    <source>
        <dbReference type="SAM" id="MobiDB-lite"/>
    </source>
</evidence>
<dbReference type="InterPro" id="IPR001005">
    <property type="entry name" value="SANT/Myb"/>
</dbReference>
<dbReference type="GO" id="GO:0003677">
    <property type="term" value="F:DNA binding"/>
    <property type="evidence" value="ECO:0007669"/>
    <property type="project" value="InterPro"/>
</dbReference>
<evidence type="ECO:0000256" key="6">
    <source>
        <dbReference type="ARBA" id="ARBA00023242"/>
    </source>
</evidence>
<dbReference type="PANTHER" id="PTHR31499:SF80">
    <property type="entry name" value="HTH MYB-TYPE DOMAIN-CONTAINING PROTEIN"/>
    <property type="match status" value="1"/>
</dbReference>
<evidence type="ECO:0000313" key="10">
    <source>
        <dbReference type="Proteomes" id="UP000811246"/>
    </source>
</evidence>
<dbReference type="InterPro" id="IPR006447">
    <property type="entry name" value="Myb_dom_plants"/>
</dbReference>
<dbReference type="FunFam" id="1.10.10.60:FF:000002">
    <property type="entry name" value="Myb family transcription factor"/>
    <property type="match status" value="1"/>
</dbReference>
<accession>A0A922J178</accession>
<organism evidence="9 10">
    <name type="scientific">Carya illinoinensis</name>
    <name type="common">Pecan</name>
    <dbReference type="NCBI Taxonomy" id="32201"/>
    <lineage>
        <taxon>Eukaryota</taxon>
        <taxon>Viridiplantae</taxon>
        <taxon>Streptophyta</taxon>
        <taxon>Embryophyta</taxon>
        <taxon>Tracheophyta</taxon>
        <taxon>Spermatophyta</taxon>
        <taxon>Magnoliopsida</taxon>
        <taxon>eudicotyledons</taxon>
        <taxon>Gunneridae</taxon>
        <taxon>Pentapetalae</taxon>
        <taxon>rosids</taxon>
        <taxon>fabids</taxon>
        <taxon>Fagales</taxon>
        <taxon>Juglandaceae</taxon>
        <taxon>Carya</taxon>
    </lineage>
</organism>
<keyword evidence="3" id="KW-0805">Transcription regulation</keyword>
<evidence type="ECO:0000259" key="8">
    <source>
        <dbReference type="PROSITE" id="PS51294"/>
    </source>
</evidence>
<reference evidence="9" key="1">
    <citation type="submission" date="2021-01" db="EMBL/GenBank/DDBJ databases">
        <authorList>
            <person name="Lovell J.T."/>
            <person name="Bentley N."/>
            <person name="Bhattarai G."/>
            <person name="Jenkins J.W."/>
            <person name="Sreedasyam A."/>
            <person name="Alarcon Y."/>
            <person name="Bock C."/>
            <person name="Boston L."/>
            <person name="Carlson J."/>
            <person name="Cervantes K."/>
            <person name="Clermont K."/>
            <person name="Krom N."/>
            <person name="Kubenka K."/>
            <person name="Mamidi S."/>
            <person name="Mattison C."/>
            <person name="Monteros M."/>
            <person name="Pisani C."/>
            <person name="Plott C."/>
            <person name="Rajasekar S."/>
            <person name="Rhein H.S."/>
            <person name="Rohla C."/>
            <person name="Song M."/>
            <person name="Hilaire R.S."/>
            <person name="Shu S."/>
            <person name="Wells L."/>
            <person name="Wang X."/>
            <person name="Webber J."/>
            <person name="Heerema R.J."/>
            <person name="Klein P."/>
            <person name="Conner P."/>
            <person name="Grauke L."/>
            <person name="Grimwood J."/>
            <person name="Schmutz J."/>
            <person name="Randall J.J."/>
        </authorList>
    </citation>
    <scope>NUCLEOTIDE SEQUENCE</scope>
    <source>
        <tissue evidence="9">Leaf</tissue>
    </source>
</reference>
<dbReference type="GO" id="GO:0003700">
    <property type="term" value="F:DNA-binding transcription factor activity"/>
    <property type="evidence" value="ECO:0007669"/>
    <property type="project" value="InterPro"/>
</dbReference>
<dbReference type="GO" id="GO:0005634">
    <property type="term" value="C:nucleus"/>
    <property type="evidence" value="ECO:0007669"/>
    <property type="project" value="UniProtKB-SubCell"/>
</dbReference>
<proteinExistence type="inferred from homology"/>
<keyword evidence="4" id="KW-0175">Coiled coil</keyword>
<keyword evidence="6" id="KW-0539">Nucleus</keyword>
<dbReference type="Proteomes" id="UP000811246">
    <property type="component" value="Chromosome 10"/>
</dbReference>
<dbReference type="PANTHER" id="PTHR31499">
    <property type="entry name" value="MYB FAMILY TRANSCRIPTION FACTOR PHL11"/>
    <property type="match status" value="1"/>
</dbReference>
<protein>
    <recommendedName>
        <fullName evidence="8">HTH myb-type domain-containing protein</fullName>
    </recommendedName>
</protein>
<evidence type="ECO:0000256" key="3">
    <source>
        <dbReference type="ARBA" id="ARBA00023015"/>
    </source>
</evidence>
<dbReference type="InterPro" id="IPR046955">
    <property type="entry name" value="PHR1-like"/>
</dbReference>
<evidence type="ECO:0000256" key="5">
    <source>
        <dbReference type="ARBA" id="ARBA00023163"/>
    </source>
</evidence>
<dbReference type="PROSITE" id="PS51294">
    <property type="entry name" value="HTH_MYB"/>
    <property type="match status" value="1"/>
</dbReference>